<protein>
    <submittedName>
        <fullName evidence="2">Uncharacterized protein</fullName>
    </submittedName>
</protein>
<organism evidence="2 3">
    <name type="scientific">Favolaschia claudopus</name>
    <dbReference type="NCBI Taxonomy" id="2862362"/>
    <lineage>
        <taxon>Eukaryota</taxon>
        <taxon>Fungi</taxon>
        <taxon>Dikarya</taxon>
        <taxon>Basidiomycota</taxon>
        <taxon>Agaricomycotina</taxon>
        <taxon>Agaricomycetes</taxon>
        <taxon>Agaricomycetidae</taxon>
        <taxon>Agaricales</taxon>
        <taxon>Marasmiineae</taxon>
        <taxon>Mycenaceae</taxon>
        <taxon>Favolaschia</taxon>
    </lineage>
</organism>
<reference evidence="2 3" key="1">
    <citation type="journal article" date="2024" name="J Genomics">
        <title>Draft genome sequencing and assembly of Favolaschia claudopus CIRM-BRFM 2984 isolated from oak limbs.</title>
        <authorList>
            <person name="Navarro D."/>
            <person name="Drula E."/>
            <person name="Chaduli D."/>
            <person name="Cazenave R."/>
            <person name="Ahrendt S."/>
            <person name="Wang J."/>
            <person name="Lipzen A."/>
            <person name="Daum C."/>
            <person name="Barry K."/>
            <person name="Grigoriev I.V."/>
            <person name="Favel A."/>
            <person name="Rosso M.N."/>
            <person name="Martin F."/>
        </authorList>
    </citation>
    <scope>NUCLEOTIDE SEQUENCE [LARGE SCALE GENOMIC DNA]</scope>
    <source>
        <strain evidence="2 3">CIRM-BRFM 2984</strain>
    </source>
</reference>
<dbReference type="PANTHER" id="PTHR31912:SF34">
    <property type="entry name" value="NOTOCHORD-RELATED PROTEIN"/>
    <property type="match status" value="1"/>
</dbReference>
<dbReference type="PANTHER" id="PTHR31912">
    <property type="entry name" value="IP13529P"/>
    <property type="match status" value="1"/>
</dbReference>
<keyword evidence="3" id="KW-1185">Reference proteome</keyword>
<accession>A0AAV9Z2Z5</accession>
<proteinExistence type="predicted"/>
<dbReference type="EMBL" id="JAWWNJ010000228">
    <property type="protein sequence ID" value="KAK6969308.1"/>
    <property type="molecule type" value="Genomic_DNA"/>
</dbReference>
<evidence type="ECO:0000313" key="2">
    <source>
        <dbReference type="EMBL" id="KAK6969308.1"/>
    </source>
</evidence>
<dbReference type="AlphaFoldDB" id="A0AAV9Z2Z5"/>
<feature type="region of interest" description="Disordered" evidence="1">
    <location>
        <begin position="82"/>
        <end position="141"/>
    </location>
</feature>
<evidence type="ECO:0000313" key="3">
    <source>
        <dbReference type="Proteomes" id="UP001362999"/>
    </source>
</evidence>
<gene>
    <name evidence="2" type="ORF">R3P38DRAFT_3502157</name>
</gene>
<name>A0AAV9Z2Z5_9AGAR</name>
<dbReference type="Proteomes" id="UP001362999">
    <property type="component" value="Unassembled WGS sequence"/>
</dbReference>
<comment type="caution">
    <text evidence="2">The sequence shown here is derived from an EMBL/GenBank/DDBJ whole genome shotgun (WGS) entry which is preliminary data.</text>
</comment>
<evidence type="ECO:0000256" key="1">
    <source>
        <dbReference type="SAM" id="MobiDB-lite"/>
    </source>
</evidence>
<sequence>MDPKLRELFSPRRIHVTTHRECEEKGIWAWDSELNELVLLIPAVLALLGDNPMQSEFACHIGLRGKLFCRACWVKGSDGLEAEAPATPTRRKDSPASDTENQADDPVHSRPGSPQADSPVGSDAESTTSKVKKSRGKRVKETLEQMMSRAKSFVKIGKLRTREETTATLRTYFEEACTVNTKTKLRDMRTSSGIKDTFRLFFLEKLFESYKGKKGTRAKQDALDAKIRTLPDNTTSPVWRIKGLDSHQDTPVEILHVILLGFVKYMWRDVVQNQLKNKDELKKTSGNTT</sequence>